<keyword evidence="4" id="KW-1185">Reference proteome</keyword>
<name>A0A9P1G5Y4_9DINO</name>
<accession>A0A9P1G5Y4</accession>
<protein>
    <submittedName>
        <fullName evidence="2">Uncharacterized protein</fullName>
    </submittedName>
</protein>
<feature type="compositionally biased region" description="Basic residues" evidence="1">
    <location>
        <begin position="88"/>
        <end position="99"/>
    </location>
</feature>
<feature type="compositionally biased region" description="Basic and acidic residues" evidence="1">
    <location>
        <begin position="614"/>
        <end position="623"/>
    </location>
</feature>
<dbReference type="EMBL" id="CAMXCT020002575">
    <property type="protein sequence ID" value="CAL1152425.1"/>
    <property type="molecule type" value="Genomic_DNA"/>
</dbReference>
<feature type="region of interest" description="Disordered" evidence="1">
    <location>
        <begin position="1"/>
        <end position="166"/>
    </location>
</feature>
<feature type="compositionally biased region" description="Low complexity" evidence="1">
    <location>
        <begin position="332"/>
        <end position="366"/>
    </location>
</feature>
<dbReference type="Proteomes" id="UP001152797">
    <property type="component" value="Unassembled WGS sequence"/>
</dbReference>
<proteinExistence type="predicted"/>
<sequence length="1019" mass="111604">MGYPSKGQGAGKSKDLQKGSPGAFDKGLKGKASKGSETKGSRDGKSLTPDLKGKGKPFPTPDKGKGKPFPTPDKGKGKPFPTPDKGKGKPFKGKGKPLGKKGEGKEASKDETPKTTTTPDSPKDDQKTEEPGATMPEKPAPKETATSAPLPPTLASGFGGMTEDDRGKLPIQILSEHESKVKAWVKTLDGPAVVKNLKVATAHPYYDQFVSKFHKTNFGAGGRDDLVEFDNWLKKMEISEKRTSPSPLSVATSEPAEPAKAAPKPARGKGKGSAPAEPGSAKASVPRPDVSDDATSTSKVPDDALPKLTPDQQNAYKNYWKKFSNPDLGEVSTSPAMPATTPPEGTGTPLPSPPTSASSSPPAVTPECKKPAGILRRSTSVMSDGTGDVPMTPLVDAMTSIDELPPDERKRQREALRRRMQQGGWDRPLLGLRPGLLQKYQNAVTADEKFALLKAFMLDPVSMAEMTIEASYAEMSKEEDKAKWVELPLCQLRQEFTSEAEQRFLQEKIINVQAGRCHPQDFTGEDTEMRLYWVFREGSGVSKQSREVGTKVTGKGSVPANKAARAAIADTLVGRAAEFSRKGAPSADSGKGSKGKTKTGKAGGKTKSTSTRKAAKELSEDDRKKKEFKAKLEACGKLASNARAAAESLKSSGIPHQEAIIAQLGATYKDLTALVEKISDMIFKAEPFDSYSKLLEAKESVLEACKAAEKRKHEKAAAKAKGAPAPKKPKVKEEWAPAAKPEADAEWPEDWPEEFEEDPDIDGEEYPEDEWDTEGIFPDVMHTTHLALAPDVITSCLLDWSDDSSYFAGGSRDRRLNEMWQSYRSWCESQSYPMGERAQRKLFTSSVLKPDHGQYTEISQKVLNASAARYMLFWISSIAKQFAEWSQADSDMYRAGATAGLAEMEVVMLESARFHTNSQWEKLEQCYLLYRAASSKLGVLSLEKGLTRWRQRPKSHSLEHGVYDFWKANMRYMANYLDEDFVRRSKQLAIKASPKYVSRHVLFRYSIAATLRWTQMLPE</sequence>
<organism evidence="2">
    <name type="scientific">Cladocopium goreaui</name>
    <dbReference type="NCBI Taxonomy" id="2562237"/>
    <lineage>
        <taxon>Eukaryota</taxon>
        <taxon>Sar</taxon>
        <taxon>Alveolata</taxon>
        <taxon>Dinophyceae</taxon>
        <taxon>Suessiales</taxon>
        <taxon>Symbiodiniaceae</taxon>
        <taxon>Cladocopium</taxon>
    </lineage>
</organism>
<evidence type="ECO:0000313" key="2">
    <source>
        <dbReference type="EMBL" id="CAI3999050.1"/>
    </source>
</evidence>
<feature type="compositionally biased region" description="Basic and acidic residues" evidence="1">
    <location>
        <begin position="34"/>
        <end position="45"/>
    </location>
</feature>
<feature type="region of interest" description="Disordered" evidence="1">
    <location>
        <begin position="579"/>
        <end position="623"/>
    </location>
</feature>
<reference evidence="2" key="1">
    <citation type="submission" date="2022-10" db="EMBL/GenBank/DDBJ databases">
        <authorList>
            <person name="Chen Y."/>
            <person name="Dougan E. K."/>
            <person name="Chan C."/>
            <person name="Rhodes N."/>
            <person name="Thang M."/>
        </authorList>
    </citation>
    <scope>NUCLEOTIDE SEQUENCE</scope>
</reference>
<feature type="compositionally biased region" description="Basic and acidic residues" evidence="1">
    <location>
        <begin position="100"/>
        <end position="113"/>
    </location>
</feature>
<feature type="region of interest" description="Disordered" evidence="1">
    <location>
        <begin position="713"/>
        <end position="760"/>
    </location>
</feature>
<evidence type="ECO:0000313" key="3">
    <source>
        <dbReference type="EMBL" id="CAL4786362.1"/>
    </source>
</evidence>
<feature type="region of interest" description="Disordered" evidence="1">
    <location>
        <begin position="323"/>
        <end position="389"/>
    </location>
</feature>
<comment type="caution">
    <text evidence="2">The sequence shown here is derived from an EMBL/GenBank/DDBJ whole genome shotgun (WGS) entry which is preliminary data.</text>
</comment>
<feature type="compositionally biased region" description="Low complexity" evidence="1">
    <location>
        <begin position="255"/>
        <end position="265"/>
    </location>
</feature>
<dbReference type="AlphaFoldDB" id="A0A9P1G5Y4"/>
<gene>
    <name evidence="2" type="ORF">C1SCF055_LOCUS25300</name>
</gene>
<evidence type="ECO:0000313" key="4">
    <source>
        <dbReference type="Proteomes" id="UP001152797"/>
    </source>
</evidence>
<reference evidence="3 4" key="2">
    <citation type="submission" date="2024-05" db="EMBL/GenBank/DDBJ databases">
        <authorList>
            <person name="Chen Y."/>
            <person name="Shah S."/>
            <person name="Dougan E. K."/>
            <person name="Thang M."/>
            <person name="Chan C."/>
        </authorList>
    </citation>
    <scope>NUCLEOTIDE SEQUENCE [LARGE SCALE GENOMIC DNA]</scope>
</reference>
<evidence type="ECO:0000256" key="1">
    <source>
        <dbReference type="SAM" id="MobiDB-lite"/>
    </source>
</evidence>
<dbReference type="EMBL" id="CAMXCT010002575">
    <property type="protein sequence ID" value="CAI3999050.1"/>
    <property type="molecule type" value="Genomic_DNA"/>
</dbReference>
<feature type="region of interest" description="Disordered" evidence="1">
    <location>
        <begin position="240"/>
        <end position="311"/>
    </location>
</feature>
<feature type="compositionally biased region" description="Basic and acidic residues" evidence="1">
    <location>
        <begin position="121"/>
        <end position="130"/>
    </location>
</feature>
<feature type="compositionally biased region" description="Acidic residues" evidence="1">
    <location>
        <begin position="744"/>
        <end position="760"/>
    </location>
</feature>
<dbReference type="EMBL" id="CAMXCT030002575">
    <property type="protein sequence ID" value="CAL4786362.1"/>
    <property type="molecule type" value="Genomic_DNA"/>
</dbReference>